<feature type="compositionally biased region" description="Basic residues" evidence="4">
    <location>
        <begin position="639"/>
        <end position="651"/>
    </location>
</feature>
<feature type="region of interest" description="Disordered" evidence="4">
    <location>
        <begin position="611"/>
        <end position="651"/>
    </location>
</feature>
<dbReference type="InterPro" id="IPR027417">
    <property type="entry name" value="P-loop_NTPase"/>
</dbReference>
<dbReference type="SUPFAM" id="SSF52540">
    <property type="entry name" value="P-loop containing nucleoside triphosphate hydrolases"/>
    <property type="match status" value="1"/>
</dbReference>
<dbReference type="Proteomes" id="UP001055439">
    <property type="component" value="Chromosome 8"/>
</dbReference>
<dbReference type="GO" id="GO:0005524">
    <property type="term" value="F:ATP binding"/>
    <property type="evidence" value="ECO:0007669"/>
    <property type="project" value="InterPro"/>
</dbReference>
<dbReference type="OrthoDB" id="3176171at2759"/>
<protein>
    <submittedName>
        <fullName evidence="6">KISc</fullName>
    </submittedName>
</protein>
<dbReference type="PRINTS" id="PR00380">
    <property type="entry name" value="KINESINHEAVY"/>
</dbReference>
<feature type="domain" description="Kinesin motor" evidence="5">
    <location>
        <begin position="93"/>
        <end position="464"/>
    </location>
</feature>
<evidence type="ECO:0000259" key="5">
    <source>
        <dbReference type="SMART" id="SM00129"/>
    </source>
</evidence>
<dbReference type="AlphaFoldDB" id="A0A9E7HBV4"/>
<organism evidence="6 7">
    <name type="scientific">Musa troglodytarum</name>
    <name type="common">fe'i banana</name>
    <dbReference type="NCBI Taxonomy" id="320322"/>
    <lineage>
        <taxon>Eukaryota</taxon>
        <taxon>Viridiplantae</taxon>
        <taxon>Streptophyta</taxon>
        <taxon>Embryophyta</taxon>
        <taxon>Tracheophyta</taxon>
        <taxon>Spermatophyta</taxon>
        <taxon>Magnoliopsida</taxon>
        <taxon>Liliopsida</taxon>
        <taxon>Zingiberales</taxon>
        <taxon>Musaceae</taxon>
        <taxon>Musa</taxon>
    </lineage>
</organism>
<gene>
    <name evidence="6" type="ORF">MUK42_17550</name>
</gene>
<dbReference type="GO" id="GO:0007018">
    <property type="term" value="P:microtubule-based movement"/>
    <property type="evidence" value="ECO:0007669"/>
    <property type="project" value="InterPro"/>
</dbReference>
<keyword evidence="2" id="KW-0505">Motor protein</keyword>
<dbReference type="InterPro" id="IPR001752">
    <property type="entry name" value="Kinesin_motor_dom"/>
</dbReference>
<dbReference type="InterPro" id="IPR036961">
    <property type="entry name" value="Kinesin_motor_dom_sf"/>
</dbReference>
<sequence>MVQQLHSLGLDLSSGTATESELPATPSVVYMDVNVVPEHDKEGLASTISSLQGSSAISSRASAVAHSWPPTKTFLRCLDAKRREALDNILDIKGSIRVFCRVKLMDERKAASPISIEADNITVRSAGTRKEFVLDRVFHPESTQEDVFREVKPILRSALDGHNVCILAYGQTGTGKTHTMEGNNGRPGIVPRAIEELFHQISQDESASFTLSMSMLEVYMGSLRDLFVHRRSPARITQWIPTWFAVLILYAHHHPANYIVRPGSNLSILRSSDGTVEIEGLTDVQVTDVKQARRWYARGKHARSTSCTNVNDASSRLTRITISRSNDAVDGTNNLVSKIWLVDLGGSERLLKTGAAGQTLDEGRAINLSLSALADVIAALRTRRNHIPYRHLLAVILVTFASQICCLSLNSKLTQLLSDSLGDGSKVLMIVHVSPGEDDAGETVCSLSFATRVRAVEANRELSEDSKKRKQQRVAELEQGVQEAEEELRRVRDQLERTEKTNTLRVDLRESPRSPLTLDPVELDGGDTKTAEKPVRRARAAPVPRFMSSTACSRRRQQQAAESLGRARRRSTDLRGSQSHSCYQTSKKTAMAYRRRDPPLSLQCNPLNVSHNSVDSRGSWSSSKTKKVSNSKPNLRVALHQHHRRRMSDLI</sequence>
<proteinExistence type="predicted"/>
<keyword evidence="7" id="KW-1185">Reference proteome</keyword>
<feature type="coiled-coil region" evidence="3">
    <location>
        <begin position="467"/>
        <end position="501"/>
    </location>
</feature>
<dbReference type="EMBL" id="CP097510">
    <property type="protein sequence ID" value="URE31574.1"/>
    <property type="molecule type" value="Genomic_DNA"/>
</dbReference>
<evidence type="ECO:0000256" key="4">
    <source>
        <dbReference type="SAM" id="MobiDB-lite"/>
    </source>
</evidence>
<dbReference type="Gene3D" id="3.40.850.10">
    <property type="entry name" value="Kinesin motor domain"/>
    <property type="match status" value="1"/>
</dbReference>
<feature type="compositionally biased region" description="Basic and acidic residues" evidence="4">
    <location>
        <begin position="526"/>
        <end position="535"/>
    </location>
</feature>
<accession>A0A9E7HBV4</accession>
<keyword evidence="1" id="KW-0493">Microtubule</keyword>
<dbReference type="GO" id="GO:0008017">
    <property type="term" value="F:microtubule binding"/>
    <property type="evidence" value="ECO:0007669"/>
    <property type="project" value="InterPro"/>
</dbReference>
<dbReference type="GO" id="GO:0005874">
    <property type="term" value="C:microtubule"/>
    <property type="evidence" value="ECO:0007669"/>
    <property type="project" value="UniProtKB-KW"/>
</dbReference>
<evidence type="ECO:0000256" key="3">
    <source>
        <dbReference type="SAM" id="Coils"/>
    </source>
</evidence>
<reference evidence="6" key="1">
    <citation type="submission" date="2022-05" db="EMBL/GenBank/DDBJ databases">
        <title>The Musa troglodytarum L. genome provides insights into the mechanism of non-climacteric behaviour and enrichment of carotenoids.</title>
        <authorList>
            <person name="Wang J."/>
        </authorList>
    </citation>
    <scope>NUCLEOTIDE SEQUENCE</scope>
    <source>
        <tissue evidence="6">Leaf</tissue>
    </source>
</reference>
<keyword evidence="3" id="KW-0175">Coiled coil</keyword>
<evidence type="ECO:0000313" key="7">
    <source>
        <dbReference type="Proteomes" id="UP001055439"/>
    </source>
</evidence>
<name>A0A9E7HBV4_9LILI</name>
<evidence type="ECO:0000313" key="6">
    <source>
        <dbReference type="EMBL" id="URE31574.1"/>
    </source>
</evidence>
<dbReference type="InterPro" id="IPR027640">
    <property type="entry name" value="Kinesin-like_fam"/>
</dbReference>
<dbReference type="Pfam" id="PF00225">
    <property type="entry name" value="Kinesin"/>
    <property type="match status" value="2"/>
</dbReference>
<dbReference type="SMART" id="SM00129">
    <property type="entry name" value="KISc"/>
    <property type="match status" value="1"/>
</dbReference>
<dbReference type="PANTHER" id="PTHR47972">
    <property type="entry name" value="KINESIN-LIKE PROTEIN KLP-3"/>
    <property type="match status" value="1"/>
</dbReference>
<feature type="compositionally biased region" description="Polar residues" evidence="4">
    <location>
        <begin position="574"/>
        <end position="588"/>
    </location>
</feature>
<dbReference type="PANTHER" id="PTHR47972:SF9">
    <property type="entry name" value="KINESIN-LIKE PROTEIN KIN-14U"/>
    <property type="match status" value="1"/>
</dbReference>
<evidence type="ECO:0000256" key="2">
    <source>
        <dbReference type="ARBA" id="ARBA00023175"/>
    </source>
</evidence>
<evidence type="ECO:0000256" key="1">
    <source>
        <dbReference type="ARBA" id="ARBA00022701"/>
    </source>
</evidence>
<dbReference type="GO" id="GO:0003777">
    <property type="term" value="F:microtubule motor activity"/>
    <property type="evidence" value="ECO:0007669"/>
    <property type="project" value="InterPro"/>
</dbReference>
<feature type="region of interest" description="Disordered" evidence="4">
    <location>
        <begin position="508"/>
        <end position="591"/>
    </location>
</feature>